<comment type="caution">
    <text evidence="6">The sequence shown here is derived from an EMBL/GenBank/DDBJ whole genome shotgun (WGS) entry which is preliminary data.</text>
</comment>
<keyword evidence="7" id="KW-1185">Reference proteome</keyword>
<evidence type="ECO:0000313" key="7">
    <source>
        <dbReference type="Proteomes" id="UP001499910"/>
    </source>
</evidence>
<evidence type="ECO:0000256" key="2">
    <source>
        <dbReference type="ARBA" id="ARBA00022989"/>
    </source>
</evidence>
<keyword evidence="3 4" id="KW-0472">Membrane</keyword>
<dbReference type="InterPro" id="IPR036259">
    <property type="entry name" value="MFS_trans_sf"/>
</dbReference>
<dbReference type="PROSITE" id="PS50850">
    <property type="entry name" value="MFS"/>
    <property type="match status" value="1"/>
</dbReference>
<sequence length="385" mass="39937">MNKRALMTWFAVGHLANDWPIAALWLIAPAAGHSMGLSPVEVGLLFTLFNLGGALAYIPAGRMADHVSNRGGLLVVTFWWVAIGYGLAALAPGFWSLAVLLAVAGMGNAAWHPIATGVLTRDNKDGRAKALGIHAIGGSFAEVLAPLSVGFLLSVVDWRGALAISVVPTILCGLCFLWVARSVPAIEARKANRDDLKGLIRAWRTGRGLRIVAMICLYNMALVALLSMIPLYLATVHDLKPASIGIIFAALLITGALAQPWVGAMSDRAGRSPVLVVGNGIAALFVALLAVNPPFWFVIPAMAIGVASLDAIRAAMLASAVDHSERSEGTILGLAFVLMDGVGALGAVLAGMAAGVSWQVMFALAAVFALTASILSAGSVGENAH</sequence>
<evidence type="ECO:0000313" key="6">
    <source>
        <dbReference type="EMBL" id="GAA5080891.1"/>
    </source>
</evidence>
<accession>A0ABP9LLB2</accession>
<dbReference type="Proteomes" id="UP001499910">
    <property type="component" value="Unassembled WGS sequence"/>
</dbReference>
<proteinExistence type="predicted"/>
<evidence type="ECO:0000256" key="3">
    <source>
        <dbReference type="ARBA" id="ARBA00023136"/>
    </source>
</evidence>
<feature type="transmembrane region" description="Helical" evidence="4">
    <location>
        <begin position="72"/>
        <end position="91"/>
    </location>
</feature>
<keyword evidence="2 4" id="KW-1133">Transmembrane helix</keyword>
<dbReference type="PANTHER" id="PTHR43129">
    <property type="entry name" value="FOSMIDOMYCIN RESISTANCE PROTEIN"/>
    <property type="match status" value="1"/>
</dbReference>
<feature type="transmembrane region" description="Helical" evidence="4">
    <location>
        <begin position="297"/>
        <end position="319"/>
    </location>
</feature>
<dbReference type="InterPro" id="IPR011701">
    <property type="entry name" value="MFS"/>
</dbReference>
<dbReference type="Pfam" id="PF07690">
    <property type="entry name" value="MFS_1"/>
    <property type="match status" value="1"/>
</dbReference>
<feature type="transmembrane region" description="Helical" evidence="4">
    <location>
        <begin position="360"/>
        <end position="380"/>
    </location>
</feature>
<evidence type="ECO:0000259" key="5">
    <source>
        <dbReference type="PROSITE" id="PS50850"/>
    </source>
</evidence>
<evidence type="ECO:0000256" key="1">
    <source>
        <dbReference type="ARBA" id="ARBA00022692"/>
    </source>
</evidence>
<evidence type="ECO:0000256" key="4">
    <source>
        <dbReference type="SAM" id="Phobius"/>
    </source>
</evidence>
<feature type="transmembrane region" description="Helical" evidence="4">
    <location>
        <begin position="161"/>
        <end position="180"/>
    </location>
</feature>
<dbReference type="PANTHER" id="PTHR43129:SF1">
    <property type="entry name" value="FOSMIDOMYCIN RESISTANCE PROTEIN"/>
    <property type="match status" value="1"/>
</dbReference>
<feature type="transmembrane region" description="Helical" evidence="4">
    <location>
        <begin position="211"/>
        <end position="232"/>
    </location>
</feature>
<feature type="transmembrane region" description="Helical" evidence="4">
    <location>
        <begin position="331"/>
        <end position="354"/>
    </location>
</feature>
<organism evidence="6 7">
    <name type="scientific">[Roseibacterium] beibuensis</name>
    <dbReference type="NCBI Taxonomy" id="1193142"/>
    <lineage>
        <taxon>Bacteria</taxon>
        <taxon>Pseudomonadati</taxon>
        <taxon>Pseudomonadota</taxon>
        <taxon>Alphaproteobacteria</taxon>
        <taxon>Rhodobacterales</taxon>
        <taxon>Roseobacteraceae</taxon>
        <taxon>Roseicyclus</taxon>
    </lineage>
</organism>
<feature type="transmembrane region" description="Helical" evidence="4">
    <location>
        <begin position="97"/>
        <end position="119"/>
    </location>
</feature>
<dbReference type="SUPFAM" id="SSF103473">
    <property type="entry name" value="MFS general substrate transporter"/>
    <property type="match status" value="1"/>
</dbReference>
<gene>
    <name evidence="6" type="ORF">GCM10023209_34990</name>
</gene>
<reference evidence="7" key="1">
    <citation type="journal article" date="2019" name="Int. J. Syst. Evol. Microbiol.">
        <title>The Global Catalogue of Microorganisms (GCM) 10K type strain sequencing project: providing services to taxonomists for standard genome sequencing and annotation.</title>
        <authorList>
            <consortium name="The Broad Institute Genomics Platform"/>
            <consortium name="The Broad Institute Genome Sequencing Center for Infectious Disease"/>
            <person name="Wu L."/>
            <person name="Ma J."/>
        </authorList>
    </citation>
    <scope>NUCLEOTIDE SEQUENCE [LARGE SCALE GENOMIC DNA]</scope>
    <source>
        <strain evidence="7">JCM 18015</strain>
    </source>
</reference>
<dbReference type="EMBL" id="BAABHW010000007">
    <property type="protein sequence ID" value="GAA5080891.1"/>
    <property type="molecule type" value="Genomic_DNA"/>
</dbReference>
<feature type="transmembrane region" description="Helical" evidence="4">
    <location>
        <begin position="131"/>
        <end position="155"/>
    </location>
</feature>
<keyword evidence="1 4" id="KW-0812">Transmembrane</keyword>
<name>A0ABP9LLB2_9RHOB</name>
<feature type="transmembrane region" description="Helical" evidence="4">
    <location>
        <begin position="274"/>
        <end position="291"/>
    </location>
</feature>
<dbReference type="InterPro" id="IPR020846">
    <property type="entry name" value="MFS_dom"/>
</dbReference>
<feature type="transmembrane region" description="Helical" evidence="4">
    <location>
        <begin position="244"/>
        <end position="262"/>
    </location>
</feature>
<dbReference type="Gene3D" id="1.20.1250.20">
    <property type="entry name" value="MFS general substrate transporter like domains"/>
    <property type="match status" value="2"/>
</dbReference>
<protein>
    <submittedName>
        <fullName evidence="6">MFS transporter</fullName>
    </submittedName>
</protein>
<feature type="transmembrane region" description="Helical" evidence="4">
    <location>
        <begin position="42"/>
        <end position="60"/>
    </location>
</feature>
<feature type="domain" description="Major facilitator superfamily (MFS) profile" evidence="5">
    <location>
        <begin position="6"/>
        <end position="384"/>
    </location>
</feature>
<dbReference type="RefSeq" id="WP_259554185.1">
    <property type="nucleotide sequence ID" value="NZ_BAABHW010000007.1"/>
</dbReference>